<dbReference type="Proteomes" id="UP000078386">
    <property type="component" value="Unassembled WGS sequence"/>
</dbReference>
<comment type="caution">
    <text evidence="1">The sequence shown here is derived from an EMBL/GenBank/DDBJ whole genome shotgun (WGS) entry which is preliminary data.</text>
</comment>
<organism evidence="1 2">
    <name type="scientific">Kluyvera georgiana ATCC 51603</name>
    <dbReference type="NCBI Taxonomy" id="1354264"/>
    <lineage>
        <taxon>Bacteria</taxon>
        <taxon>Pseudomonadati</taxon>
        <taxon>Pseudomonadota</taxon>
        <taxon>Gammaproteobacteria</taxon>
        <taxon>Enterobacterales</taxon>
        <taxon>Enterobacteriaceae</taxon>
        <taxon>Kluyvera</taxon>
    </lineage>
</organism>
<dbReference type="AlphaFoldDB" id="A0A1B7JQZ9"/>
<keyword evidence="2" id="KW-1185">Reference proteome</keyword>
<gene>
    <name evidence="1" type="ORF">M989_03146</name>
</gene>
<evidence type="ECO:0000313" key="2">
    <source>
        <dbReference type="Proteomes" id="UP000078386"/>
    </source>
</evidence>
<protein>
    <submittedName>
        <fullName evidence="1">Uncharacterized protein</fullName>
    </submittedName>
</protein>
<evidence type="ECO:0000313" key="1">
    <source>
        <dbReference type="EMBL" id="OAT50327.1"/>
    </source>
</evidence>
<reference evidence="1 2" key="1">
    <citation type="submission" date="2016-04" db="EMBL/GenBank/DDBJ databases">
        <title>ATOL: Assembling a taxonomically balanced genome-scale reconstruction of the evolutionary history of the Enterobacteriaceae.</title>
        <authorList>
            <person name="Plunkett G.III."/>
            <person name="Neeno-Eckwall E.C."/>
            <person name="Glasner J.D."/>
            <person name="Perna N.T."/>
        </authorList>
    </citation>
    <scope>NUCLEOTIDE SEQUENCE [LARGE SCALE GENOMIC DNA]</scope>
    <source>
        <strain evidence="1 2">ATCC 51603</strain>
    </source>
</reference>
<sequence length="121" mass="13814">MHTDVYTLKTPLDTLSWLCLLESELLSIRAFQRLDLHTDRDEPNELTFLEDSIIGTGTAYGWFVFLLGEGDIPPLPDTSKNLLFTLDELGKEINRPFWEKAVDEGIQDARCDRAIAALERM</sequence>
<dbReference type="RefSeq" id="WP_006781400.1">
    <property type="nucleotide sequence ID" value="NZ_LXEU01000065.1"/>
</dbReference>
<dbReference type="EMBL" id="LXEU01000065">
    <property type="protein sequence ID" value="OAT50327.1"/>
    <property type="molecule type" value="Genomic_DNA"/>
</dbReference>
<name>A0A1B7JQZ9_9ENTR</name>
<proteinExistence type="predicted"/>
<dbReference type="GeneID" id="61383282"/>
<accession>A0A1B7JQZ9</accession>
<dbReference type="PATRIC" id="fig|1354264.4.peg.3281"/>